<keyword evidence="3" id="KW-0378">Hydrolase</keyword>
<dbReference type="InterPro" id="IPR050312">
    <property type="entry name" value="IolE/XylAMocC-like"/>
</dbReference>
<dbReference type="RefSeq" id="WP_039870979.1">
    <property type="nucleotide sequence ID" value="NZ_BPTR01000001.1"/>
</dbReference>
<keyword evidence="3" id="KW-0540">Nuclease</keyword>
<evidence type="ECO:0000313" key="4">
    <source>
        <dbReference type="Proteomes" id="UP000216189"/>
    </source>
</evidence>
<sequence>MTVKSIKLIALSALMSMPVIPVEAQNTPRYQVAVCDWMILKRQKLGEFSKAREVGADGVEVDMGPLGKRVLFENRFRNAEDARVFSHTADSLGVQVPSIAMSGFFAQNLIKRQNYRDLLRDCFQTMKAFHAQVAFLPLGGSGNGWKQKGAERDTLVAYLHDIGEMAKAEGVTVGIRTQLDAKASIQLLKEIKSDGIKIYYNFQDAADNNRDICKELKKLGKDRIIQIHATNTDSVNLPDDPEIDLPKIKKTLDQMKWSGWLVVERSRDVKRVRDVNYNFSRNVEYLKNIFLKDKP</sequence>
<feature type="signal peptide" evidence="1">
    <location>
        <begin position="1"/>
        <end position="24"/>
    </location>
</feature>
<dbReference type="GeneID" id="72479230"/>
<evidence type="ECO:0000256" key="1">
    <source>
        <dbReference type="SAM" id="SignalP"/>
    </source>
</evidence>
<dbReference type="PANTHER" id="PTHR12110:SF41">
    <property type="entry name" value="INOSOSE DEHYDRATASE"/>
    <property type="match status" value="1"/>
</dbReference>
<dbReference type="PANTHER" id="PTHR12110">
    <property type="entry name" value="HYDROXYPYRUVATE ISOMERASE"/>
    <property type="match status" value="1"/>
</dbReference>
<organism evidence="3 4">
    <name type="scientific">Segatella bryantii</name>
    <name type="common">Prevotella bryantii</name>
    <dbReference type="NCBI Taxonomy" id="77095"/>
    <lineage>
        <taxon>Bacteria</taxon>
        <taxon>Pseudomonadati</taxon>
        <taxon>Bacteroidota</taxon>
        <taxon>Bacteroidia</taxon>
        <taxon>Bacteroidales</taxon>
        <taxon>Prevotellaceae</taxon>
        <taxon>Segatella</taxon>
    </lineage>
</organism>
<reference evidence="3 4" key="1">
    <citation type="submission" date="2017-08" db="EMBL/GenBank/DDBJ databases">
        <title>Comparative genomics of non-oral Prevotella species.</title>
        <authorList>
            <person name="Accetto T."/>
            <person name="Nograsek B."/>
            <person name="Avgustin G."/>
        </authorList>
    </citation>
    <scope>NUCLEOTIDE SEQUENCE [LARGE SCALE GENOMIC DNA]</scope>
    <source>
        <strain evidence="3 4">TC1-1</strain>
    </source>
</reference>
<comment type="caution">
    <text evidence="3">The sequence shown here is derived from an EMBL/GenBank/DDBJ whole genome shotgun (WGS) entry which is preliminary data.</text>
</comment>
<protein>
    <submittedName>
        <fullName evidence="3">Endonuclease</fullName>
    </submittedName>
</protein>
<dbReference type="Proteomes" id="UP000216189">
    <property type="component" value="Unassembled WGS sequence"/>
</dbReference>
<dbReference type="Pfam" id="PF01261">
    <property type="entry name" value="AP_endonuc_2"/>
    <property type="match status" value="1"/>
</dbReference>
<keyword evidence="1" id="KW-0732">Signal</keyword>
<feature type="domain" description="Xylose isomerase-like TIM barrel" evidence="2">
    <location>
        <begin position="48"/>
        <end position="286"/>
    </location>
</feature>
<accession>A0ABX4EI92</accession>
<dbReference type="SUPFAM" id="SSF51658">
    <property type="entry name" value="Xylose isomerase-like"/>
    <property type="match status" value="1"/>
</dbReference>
<evidence type="ECO:0000313" key="3">
    <source>
        <dbReference type="EMBL" id="OYP55833.1"/>
    </source>
</evidence>
<name>A0ABX4EI92_SEGBR</name>
<feature type="chain" id="PRO_5045933145" evidence="1">
    <location>
        <begin position="25"/>
        <end position="295"/>
    </location>
</feature>
<dbReference type="InterPro" id="IPR013022">
    <property type="entry name" value="Xyl_isomerase-like_TIM-brl"/>
</dbReference>
<dbReference type="EMBL" id="NPJF01000026">
    <property type="protein sequence ID" value="OYP55833.1"/>
    <property type="molecule type" value="Genomic_DNA"/>
</dbReference>
<gene>
    <name evidence="3" type="ORF">CIK91_05740</name>
</gene>
<dbReference type="InterPro" id="IPR036237">
    <property type="entry name" value="Xyl_isomerase-like_sf"/>
</dbReference>
<keyword evidence="4" id="KW-1185">Reference proteome</keyword>
<dbReference type="GO" id="GO:0004519">
    <property type="term" value="F:endonuclease activity"/>
    <property type="evidence" value="ECO:0007669"/>
    <property type="project" value="UniProtKB-KW"/>
</dbReference>
<proteinExistence type="predicted"/>
<keyword evidence="3" id="KW-0255">Endonuclease</keyword>
<dbReference type="Gene3D" id="3.20.20.150">
    <property type="entry name" value="Divalent-metal-dependent TIM barrel enzymes"/>
    <property type="match status" value="1"/>
</dbReference>
<evidence type="ECO:0000259" key="2">
    <source>
        <dbReference type="Pfam" id="PF01261"/>
    </source>
</evidence>